<dbReference type="EMBL" id="KZ107842">
    <property type="protein sequence ID" value="OSS50462.1"/>
    <property type="molecule type" value="Genomic_DNA"/>
</dbReference>
<dbReference type="GO" id="GO:0004674">
    <property type="term" value="F:protein serine/threonine kinase activity"/>
    <property type="evidence" value="ECO:0007669"/>
    <property type="project" value="TreeGrafter"/>
</dbReference>
<dbReference type="InterPro" id="IPR052969">
    <property type="entry name" value="Thr-specific_kinase-like"/>
</dbReference>
<organism evidence="1 2">
    <name type="scientific">Epicoccum nigrum</name>
    <name type="common">Soil fungus</name>
    <name type="synonym">Epicoccum purpurascens</name>
    <dbReference type="NCBI Taxonomy" id="105696"/>
    <lineage>
        <taxon>Eukaryota</taxon>
        <taxon>Fungi</taxon>
        <taxon>Dikarya</taxon>
        <taxon>Ascomycota</taxon>
        <taxon>Pezizomycotina</taxon>
        <taxon>Dothideomycetes</taxon>
        <taxon>Pleosporomycetidae</taxon>
        <taxon>Pleosporales</taxon>
        <taxon>Pleosporineae</taxon>
        <taxon>Didymellaceae</taxon>
        <taxon>Epicoccum</taxon>
    </lineage>
</organism>
<dbReference type="PANTHER" id="PTHR47763:SF1">
    <property type="entry name" value="DUF659 DOMAIN-CONTAINING PROTEIN"/>
    <property type="match status" value="1"/>
</dbReference>
<dbReference type="GO" id="GO:0005737">
    <property type="term" value="C:cytoplasm"/>
    <property type="evidence" value="ECO:0007669"/>
    <property type="project" value="TreeGrafter"/>
</dbReference>
<gene>
    <name evidence="1" type="ORF">B5807_04962</name>
</gene>
<protein>
    <recommendedName>
        <fullName evidence="3">VWFA domain-containing protein</fullName>
    </recommendedName>
</protein>
<evidence type="ECO:0000313" key="2">
    <source>
        <dbReference type="Proteomes" id="UP000193240"/>
    </source>
</evidence>
<dbReference type="InParanoid" id="A0A1Y2M398"/>
<dbReference type="InterPro" id="IPR036465">
    <property type="entry name" value="vWFA_dom_sf"/>
</dbReference>
<sequence length="169" mass="18888">MTDYQEDEVYELLILVDSTYSMVNYLEALQSSLPKVIAISNLTNSIARIGLLAYRDYTEASRVKNGMLEWSGWFSNTREASVNAQVLTSMAANLEPIGGGDYTEATKTALAHIYQLMRKDATTIVLLYTDAPPHCWMVADRDLGSNYHAEQNTLQQPSSYDGYGHNFAD</sequence>
<dbReference type="OMA" id="LAYRDYT"/>
<reference evidence="1 2" key="1">
    <citation type="journal article" date="2017" name="Genome Announc.">
        <title>Genome sequence of the saprophytic ascomycete Epicoccum nigrum ICMP 19927 strain isolated from New Zealand.</title>
        <authorList>
            <person name="Fokin M."/>
            <person name="Fleetwood D."/>
            <person name="Weir B.S."/>
            <person name="Villas-Boas S.G."/>
        </authorList>
    </citation>
    <scope>NUCLEOTIDE SEQUENCE [LARGE SCALE GENOMIC DNA]</scope>
    <source>
        <strain evidence="1 2">ICMP 19927</strain>
    </source>
</reference>
<keyword evidence="2" id="KW-1185">Reference proteome</keyword>
<dbReference type="AlphaFoldDB" id="A0A1Y2M398"/>
<evidence type="ECO:0000313" key="1">
    <source>
        <dbReference type="EMBL" id="OSS50462.1"/>
    </source>
</evidence>
<proteinExistence type="predicted"/>
<dbReference type="PANTHER" id="PTHR47763">
    <property type="entry name" value="ALPHA-PROTEIN KINASE VWKA"/>
    <property type="match status" value="1"/>
</dbReference>
<dbReference type="Gene3D" id="3.40.50.410">
    <property type="entry name" value="von Willebrand factor, type A domain"/>
    <property type="match status" value="1"/>
</dbReference>
<accession>A0A1Y2M398</accession>
<name>A0A1Y2M398_EPING</name>
<dbReference type="Proteomes" id="UP000193240">
    <property type="component" value="Unassembled WGS sequence"/>
</dbReference>
<dbReference type="SUPFAM" id="SSF53300">
    <property type="entry name" value="vWA-like"/>
    <property type="match status" value="1"/>
</dbReference>
<evidence type="ECO:0008006" key="3">
    <source>
        <dbReference type="Google" id="ProtNLM"/>
    </source>
</evidence>
<dbReference type="STRING" id="105696.A0A1Y2M398"/>